<evidence type="ECO:0000256" key="4">
    <source>
        <dbReference type="ARBA" id="ARBA00023163"/>
    </source>
</evidence>
<dbReference type="InterPro" id="IPR036388">
    <property type="entry name" value="WH-like_DNA-bd_sf"/>
</dbReference>
<dbReference type="PANTHER" id="PTHR30537:SF74">
    <property type="entry name" value="HTH-TYPE TRANSCRIPTIONAL REGULATOR TRPI"/>
    <property type="match status" value="1"/>
</dbReference>
<dbReference type="RefSeq" id="WP_327616305.1">
    <property type="nucleotide sequence ID" value="NZ_JAYWTM010000001.1"/>
</dbReference>
<comment type="similarity">
    <text evidence="1">Belongs to the LysR transcriptional regulatory family.</text>
</comment>
<evidence type="ECO:0000256" key="1">
    <source>
        <dbReference type="ARBA" id="ARBA00009437"/>
    </source>
</evidence>
<dbReference type="InterPro" id="IPR005119">
    <property type="entry name" value="LysR_subst-bd"/>
</dbReference>
<dbReference type="Gene3D" id="1.10.10.10">
    <property type="entry name" value="Winged helix-like DNA-binding domain superfamily/Winged helix DNA-binding domain"/>
    <property type="match status" value="1"/>
</dbReference>
<dbReference type="InterPro" id="IPR000847">
    <property type="entry name" value="LysR_HTH_N"/>
</dbReference>
<evidence type="ECO:0000256" key="3">
    <source>
        <dbReference type="ARBA" id="ARBA00023125"/>
    </source>
</evidence>
<dbReference type="NCBIfam" id="NF008352">
    <property type="entry name" value="PRK11139.1"/>
    <property type="match status" value="1"/>
</dbReference>
<evidence type="ECO:0000259" key="5">
    <source>
        <dbReference type="PROSITE" id="PS50931"/>
    </source>
</evidence>
<comment type="caution">
    <text evidence="6">The sequence shown here is derived from an EMBL/GenBank/DDBJ whole genome shotgun (WGS) entry which is preliminary data.</text>
</comment>
<sequence length="294" mass="32242">MSAAFPSLRGLQMFESAARHLSMTAAADELNVTPGAVSLQIRELEETLGVALFIRKTRALALTPQGEAYFSSLRDAFRLIREATLKLKTHAQSPVLTLSCTPTFAVQWLIPRLSDFERCHPRIDVRLSPSNLTRDFARDGIDLAVRHGLGDYPGLLSERLIDDALIPVCHPRLIKKAGPFATPADLRRCTLLHDEHRHDWRLWLEAAGADPSISQAGPVFTDSNGAVDAAKAGLGVALVRRAFALPAIEEGELVALFAQGVESALAYYLVYPAIALEQPPVAAFRRWLMEMAGR</sequence>
<protein>
    <submittedName>
        <fullName evidence="6">Transcriptional regulator GcvA</fullName>
    </submittedName>
</protein>
<dbReference type="Pfam" id="PF00126">
    <property type="entry name" value="HTH_1"/>
    <property type="match status" value="1"/>
</dbReference>
<evidence type="ECO:0000256" key="2">
    <source>
        <dbReference type="ARBA" id="ARBA00023015"/>
    </source>
</evidence>
<keyword evidence="4" id="KW-0804">Transcription</keyword>
<proteinExistence type="inferred from homology"/>
<dbReference type="SUPFAM" id="SSF46785">
    <property type="entry name" value="Winged helix' DNA-binding domain"/>
    <property type="match status" value="1"/>
</dbReference>
<dbReference type="PANTHER" id="PTHR30537">
    <property type="entry name" value="HTH-TYPE TRANSCRIPTIONAL REGULATOR"/>
    <property type="match status" value="1"/>
</dbReference>
<dbReference type="PRINTS" id="PR00039">
    <property type="entry name" value="HTHLYSR"/>
</dbReference>
<dbReference type="Gene3D" id="3.40.190.10">
    <property type="entry name" value="Periplasmic binding protein-like II"/>
    <property type="match status" value="2"/>
</dbReference>
<keyword evidence="3" id="KW-0238">DNA-binding</keyword>
<organism evidence="6 7">
    <name type="scientific">Brenneria populi</name>
    <dbReference type="NCBI Taxonomy" id="1505588"/>
    <lineage>
        <taxon>Bacteria</taxon>
        <taxon>Pseudomonadati</taxon>
        <taxon>Pseudomonadota</taxon>
        <taxon>Gammaproteobacteria</taxon>
        <taxon>Enterobacterales</taxon>
        <taxon>Pectobacteriaceae</taxon>
        <taxon>Brenneria</taxon>
    </lineage>
</organism>
<dbReference type="InterPro" id="IPR058163">
    <property type="entry name" value="LysR-type_TF_proteobact-type"/>
</dbReference>
<accession>A0ABU6JK34</accession>
<keyword evidence="7" id="KW-1185">Reference proteome</keyword>
<name>A0ABU6JK34_9GAMM</name>
<gene>
    <name evidence="6" type="primary">gcvA</name>
    <name evidence="6" type="ORF">VSX58_00350</name>
</gene>
<reference evidence="6 7" key="1">
    <citation type="journal article" date="2017" name="Int. J. Syst. Evol. Microbiol.">
        <title>Brenneria populi subsp. brevivirga subsp. nov. isolated from symptomatic bark of Populus x euramericana canker, and description of Brenneria populi subsp. populi subsp. nov.</title>
        <authorList>
            <person name="Zheng M.H."/>
            <person name="Piao C.G."/>
            <person name="Xue H."/>
            <person name="Guo M.W."/>
            <person name="Li Y."/>
        </authorList>
    </citation>
    <scope>NUCLEOTIDE SEQUENCE [LARGE SCALE GENOMIC DNA]</scope>
    <source>
        <strain evidence="6 7">D9-5</strain>
    </source>
</reference>
<keyword evidence="2" id="KW-0805">Transcription regulation</keyword>
<evidence type="ECO:0000313" key="6">
    <source>
        <dbReference type="EMBL" id="MEC5341064.1"/>
    </source>
</evidence>
<feature type="domain" description="HTH lysR-type" evidence="5">
    <location>
        <begin position="6"/>
        <end position="63"/>
    </location>
</feature>
<dbReference type="Proteomes" id="UP001309705">
    <property type="component" value="Unassembled WGS sequence"/>
</dbReference>
<dbReference type="PROSITE" id="PS50931">
    <property type="entry name" value="HTH_LYSR"/>
    <property type="match status" value="1"/>
</dbReference>
<dbReference type="CDD" id="cd08432">
    <property type="entry name" value="PBP2_GcdR_TrpI_HvrB_AmpR_like"/>
    <property type="match status" value="1"/>
</dbReference>
<evidence type="ECO:0000313" key="7">
    <source>
        <dbReference type="Proteomes" id="UP001309705"/>
    </source>
</evidence>
<dbReference type="InterPro" id="IPR036390">
    <property type="entry name" value="WH_DNA-bd_sf"/>
</dbReference>
<dbReference type="EMBL" id="JAYWTM010000001">
    <property type="protein sequence ID" value="MEC5341064.1"/>
    <property type="molecule type" value="Genomic_DNA"/>
</dbReference>
<dbReference type="SUPFAM" id="SSF53850">
    <property type="entry name" value="Periplasmic binding protein-like II"/>
    <property type="match status" value="1"/>
</dbReference>
<dbReference type="Pfam" id="PF03466">
    <property type="entry name" value="LysR_substrate"/>
    <property type="match status" value="1"/>
</dbReference>